<dbReference type="GO" id="GO:0009425">
    <property type="term" value="C:bacterial-type flagellum basal body"/>
    <property type="evidence" value="ECO:0007669"/>
    <property type="project" value="UniProtKB-SubCell"/>
</dbReference>
<dbReference type="PANTHER" id="PTHR30435:SF1">
    <property type="entry name" value="FLAGELLAR HOOK PROTEIN FLGE"/>
    <property type="match status" value="1"/>
</dbReference>
<comment type="similarity">
    <text evidence="2 5">Belongs to the flagella basal body rod proteins family.</text>
</comment>
<feature type="domain" description="Flagellar hook protein FlgE/F/G-like D1" evidence="9">
    <location>
        <begin position="84"/>
        <end position="139"/>
    </location>
</feature>
<accession>A0A934IRA9</accession>
<dbReference type="EMBL" id="JAEKJA010000034">
    <property type="protein sequence ID" value="MBJ3778667.1"/>
    <property type="molecule type" value="Genomic_DNA"/>
</dbReference>
<evidence type="ECO:0000256" key="3">
    <source>
        <dbReference type="ARBA" id="ARBA00019015"/>
    </source>
</evidence>
<evidence type="ECO:0000256" key="2">
    <source>
        <dbReference type="ARBA" id="ARBA00009677"/>
    </source>
</evidence>
<keyword evidence="4 5" id="KW-0975">Bacterial flagellum</keyword>
<dbReference type="Pfam" id="PF22692">
    <property type="entry name" value="LlgE_F_G_D1"/>
    <property type="match status" value="1"/>
</dbReference>
<dbReference type="InterPro" id="IPR037925">
    <property type="entry name" value="FlgE/F/G-like"/>
</dbReference>
<dbReference type="InterPro" id="IPR011491">
    <property type="entry name" value="FlgE_D2"/>
</dbReference>
<dbReference type="AlphaFoldDB" id="A0A934IRA9"/>
<evidence type="ECO:0000313" key="10">
    <source>
        <dbReference type="EMBL" id="MBJ3778667.1"/>
    </source>
</evidence>
<protein>
    <recommendedName>
        <fullName evidence="3 5">Flagellar hook protein FlgE</fullName>
    </recommendedName>
</protein>
<dbReference type="Gene3D" id="2.60.98.20">
    <property type="entry name" value="Flagellar hook protein FlgE"/>
    <property type="match status" value="1"/>
</dbReference>
<dbReference type="InterPro" id="IPR019776">
    <property type="entry name" value="Flagellar_basal_body_rod_CS"/>
</dbReference>
<dbReference type="RefSeq" id="WP_198884571.1">
    <property type="nucleotide sequence ID" value="NZ_JAEKJA010000034.1"/>
</dbReference>
<gene>
    <name evidence="10" type="ORF">JCR33_23405</name>
</gene>
<evidence type="ECO:0000256" key="4">
    <source>
        <dbReference type="ARBA" id="ARBA00023143"/>
    </source>
</evidence>
<reference evidence="10" key="1">
    <citation type="submission" date="2020-12" db="EMBL/GenBank/DDBJ databases">
        <title>Bacterial taxonomy.</title>
        <authorList>
            <person name="Pan X."/>
        </authorList>
    </citation>
    <scope>NUCLEOTIDE SEQUENCE</scope>
    <source>
        <strain evidence="10">B2012</strain>
    </source>
</reference>
<evidence type="ECO:0000259" key="9">
    <source>
        <dbReference type="Pfam" id="PF22692"/>
    </source>
</evidence>
<dbReference type="Pfam" id="PF07559">
    <property type="entry name" value="FlgE_D2"/>
    <property type="match status" value="1"/>
</dbReference>
<dbReference type="InterPro" id="IPR010930">
    <property type="entry name" value="Flg_bb/hook_C_dom"/>
</dbReference>
<sequence>MSLYNVLRTSSSGMEAQSYKLATVADNIANANTVGYKRADTEFSSLILEAGPASYSSGAVTANVRYEVSRQGSLSYTLSKTDLAVQGDGFFVVEDRNGGRFLTRAGSFVVDGQSGNLVNAGGFSLLGFPSVAGEEPVITLNDTAGLEPVNIDYMNMRATPSTSGTYRANLEADAEVVTGDTPGDNLATSTYTIKSSIVGYDDLGHEITLDVYWSKIQDYDPSGPTPPVWEVAVFDQSTASVAIDNDFPYTNPNPPLGGSTPANPLLALAEVTFDPATGAISDIATTVPASGYSGAVDPLDPAMFAMLNIQLPDSSDPLNLDITGTTQLAADFEPLEVAINGNAPNTVQDVSIAADGRVFAVYEDGTEVEFYRLPLANVPSPDQLDPRPGNVYGITVQSGDLRVALPDDAGNGSLVVGAVEQSNVDLAIELTDMIVAQRAYTANSRTFQAGDELLEVLVNLAR</sequence>
<proteinExistence type="inferred from homology"/>
<dbReference type="NCBIfam" id="TIGR03506">
    <property type="entry name" value="FlgEFG_subfam"/>
    <property type="match status" value="1"/>
</dbReference>
<dbReference type="PANTHER" id="PTHR30435">
    <property type="entry name" value="FLAGELLAR PROTEIN"/>
    <property type="match status" value="1"/>
</dbReference>
<evidence type="ECO:0000313" key="11">
    <source>
        <dbReference type="Proteomes" id="UP000609531"/>
    </source>
</evidence>
<keyword evidence="11" id="KW-1185">Reference proteome</keyword>
<feature type="domain" description="Flagellar hook protein FlgE D2" evidence="8">
    <location>
        <begin position="172"/>
        <end position="341"/>
    </location>
</feature>
<feature type="domain" description="Flagellar basal body rod protein N-terminal" evidence="6">
    <location>
        <begin position="7"/>
        <end position="37"/>
    </location>
</feature>
<evidence type="ECO:0000256" key="5">
    <source>
        <dbReference type="RuleBase" id="RU362116"/>
    </source>
</evidence>
<dbReference type="GO" id="GO:0005829">
    <property type="term" value="C:cytosol"/>
    <property type="evidence" value="ECO:0007669"/>
    <property type="project" value="TreeGrafter"/>
</dbReference>
<dbReference type="PROSITE" id="PS00588">
    <property type="entry name" value="FLAGELLA_BB_ROD"/>
    <property type="match status" value="1"/>
</dbReference>
<evidence type="ECO:0000256" key="1">
    <source>
        <dbReference type="ARBA" id="ARBA00004117"/>
    </source>
</evidence>
<comment type="caution">
    <text evidence="10">The sequence shown here is derived from an EMBL/GenBank/DDBJ whole genome shotgun (WGS) entry which is preliminary data.</text>
</comment>
<evidence type="ECO:0000259" key="8">
    <source>
        <dbReference type="Pfam" id="PF07559"/>
    </source>
</evidence>
<dbReference type="Proteomes" id="UP000609531">
    <property type="component" value="Unassembled WGS sequence"/>
</dbReference>
<keyword evidence="10" id="KW-0966">Cell projection</keyword>
<comment type="function">
    <text evidence="5">A flexible structure which links the flagellar filament to the drive apparatus in the basal body.</text>
</comment>
<dbReference type="SUPFAM" id="SSF117143">
    <property type="entry name" value="Flagellar hook protein flgE"/>
    <property type="match status" value="1"/>
</dbReference>
<feature type="domain" description="Flagellar basal-body/hook protein C-terminal" evidence="7">
    <location>
        <begin position="417"/>
        <end position="460"/>
    </location>
</feature>
<dbReference type="InterPro" id="IPR020013">
    <property type="entry name" value="Flagellar_FlgE/F/G"/>
</dbReference>
<comment type="subcellular location">
    <subcellularLocation>
        <location evidence="1 5">Bacterial flagellum basal body</location>
    </subcellularLocation>
</comment>
<dbReference type="Pfam" id="PF00460">
    <property type="entry name" value="Flg_bb_rod"/>
    <property type="match status" value="1"/>
</dbReference>
<name>A0A934IRA9_9HYPH</name>
<keyword evidence="10" id="KW-0282">Flagellum</keyword>
<dbReference type="GO" id="GO:0071978">
    <property type="term" value="P:bacterial-type flagellum-dependent swarming motility"/>
    <property type="evidence" value="ECO:0007669"/>
    <property type="project" value="TreeGrafter"/>
</dbReference>
<dbReference type="GO" id="GO:0009424">
    <property type="term" value="C:bacterial-type flagellum hook"/>
    <property type="evidence" value="ECO:0007669"/>
    <property type="project" value="TreeGrafter"/>
</dbReference>
<dbReference type="InterPro" id="IPR037058">
    <property type="entry name" value="Falgellar_hook_FlgE_sf"/>
</dbReference>
<organism evidence="10 11">
    <name type="scientific">Acuticoccus mangrovi</name>
    <dbReference type="NCBI Taxonomy" id="2796142"/>
    <lineage>
        <taxon>Bacteria</taxon>
        <taxon>Pseudomonadati</taxon>
        <taxon>Pseudomonadota</taxon>
        <taxon>Alphaproteobacteria</taxon>
        <taxon>Hyphomicrobiales</taxon>
        <taxon>Amorphaceae</taxon>
        <taxon>Acuticoccus</taxon>
    </lineage>
</organism>
<dbReference type="Pfam" id="PF06429">
    <property type="entry name" value="Flg_bbr_C"/>
    <property type="match status" value="1"/>
</dbReference>
<keyword evidence="10" id="KW-0969">Cilium</keyword>
<dbReference type="InterPro" id="IPR053967">
    <property type="entry name" value="LlgE_F_G-like_D1"/>
</dbReference>
<evidence type="ECO:0000259" key="7">
    <source>
        <dbReference type="Pfam" id="PF06429"/>
    </source>
</evidence>
<dbReference type="InterPro" id="IPR001444">
    <property type="entry name" value="Flag_bb_rod_N"/>
</dbReference>
<evidence type="ECO:0000259" key="6">
    <source>
        <dbReference type="Pfam" id="PF00460"/>
    </source>
</evidence>